<name>A0A9Q1JFR2_SYNKA</name>
<comment type="caution">
    <text evidence="1">The sequence shown here is derived from an EMBL/GenBank/DDBJ whole genome shotgun (WGS) entry which is preliminary data.</text>
</comment>
<reference evidence="1" key="1">
    <citation type="journal article" date="2023" name="Science">
        <title>Genome structures resolve the early diversification of teleost fishes.</title>
        <authorList>
            <person name="Parey E."/>
            <person name="Louis A."/>
            <person name="Montfort J."/>
            <person name="Bouchez O."/>
            <person name="Roques C."/>
            <person name="Iampietro C."/>
            <person name="Lluch J."/>
            <person name="Castinel A."/>
            <person name="Donnadieu C."/>
            <person name="Desvignes T."/>
            <person name="Floi Bucao C."/>
            <person name="Jouanno E."/>
            <person name="Wen M."/>
            <person name="Mejri S."/>
            <person name="Dirks R."/>
            <person name="Jansen H."/>
            <person name="Henkel C."/>
            <person name="Chen W.J."/>
            <person name="Zahm M."/>
            <person name="Cabau C."/>
            <person name="Klopp C."/>
            <person name="Thompson A.W."/>
            <person name="Robinson-Rechavi M."/>
            <person name="Braasch I."/>
            <person name="Lecointre G."/>
            <person name="Bobe J."/>
            <person name="Postlethwait J.H."/>
            <person name="Berthelot C."/>
            <person name="Roest Crollius H."/>
            <person name="Guiguen Y."/>
        </authorList>
    </citation>
    <scope>NUCLEOTIDE SEQUENCE</scope>
    <source>
        <strain evidence="1">WJC10195</strain>
    </source>
</reference>
<keyword evidence="2" id="KW-1185">Reference proteome</keyword>
<organism evidence="1 2">
    <name type="scientific">Synaphobranchus kaupii</name>
    <name type="common">Kaup's arrowtooth eel</name>
    <dbReference type="NCBI Taxonomy" id="118154"/>
    <lineage>
        <taxon>Eukaryota</taxon>
        <taxon>Metazoa</taxon>
        <taxon>Chordata</taxon>
        <taxon>Craniata</taxon>
        <taxon>Vertebrata</taxon>
        <taxon>Euteleostomi</taxon>
        <taxon>Actinopterygii</taxon>
        <taxon>Neopterygii</taxon>
        <taxon>Teleostei</taxon>
        <taxon>Anguilliformes</taxon>
        <taxon>Synaphobranchidae</taxon>
        <taxon>Synaphobranchus</taxon>
    </lineage>
</organism>
<accession>A0A9Q1JFR2</accession>
<gene>
    <name evidence="1" type="ORF">SKAU_G00030350</name>
</gene>
<evidence type="ECO:0000313" key="1">
    <source>
        <dbReference type="EMBL" id="KAJ8382257.1"/>
    </source>
</evidence>
<dbReference type="Proteomes" id="UP001152622">
    <property type="component" value="Chromosome 1"/>
</dbReference>
<evidence type="ECO:0000313" key="2">
    <source>
        <dbReference type="Proteomes" id="UP001152622"/>
    </source>
</evidence>
<sequence length="76" mass="8308">MAVKSALPLPLSLLLHSVEFYHGARRVEYAVDSPDRQGLVFPPSFTGFNYKEPAQLPPLIFICSPEPAGDPLLITA</sequence>
<proteinExistence type="predicted"/>
<dbReference type="AlphaFoldDB" id="A0A9Q1JFR2"/>
<dbReference type="EMBL" id="JAINUF010000001">
    <property type="protein sequence ID" value="KAJ8382257.1"/>
    <property type="molecule type" value="Genomic_DNA"/>
</dbReference>
<protein>
    <submittedName>
        <fullName evidence="1">Uncharacterized protein</fullName>
    </submittedName>
</protein>